<dbReference type="PANTHER" id="PTHR38032">
    <property type="entry name" value="POLYMERASE-RELATED"/>
    <property type="match status" value="1"/>
</dbReference>
<evidence type="ECO:0000256" key="1">
    <source>
        <dbReference type="SAM" id="Coils"/>
    </source>
</evidence>
<proteinExistence type="predicted"/>
<feature type="domain" description="Flagellar Assembly Protein A N-terminal region" evidence="2">
    <location>
        <begin position="9"/>
        <end position="174"/>
    </location>
</feature>
<dbReference type="Pfam" id="PF03961">
    <property type="entry name" value="FapA"/>
    <property type="match status" value="1"/>
</dbReference>
<keyword evidence="4" id="KW-1185">Reference proteome</keyword>
<dbReference type="InterPro" id="IPR046866">
    <property type="entry name" value="FapA_N"/>
</dbReference>
<dbReference type="EMBL" id="WJNG01000004">
    <property type="protein sequence ID" value="MRH42285.1"/>
    <property type="molecule type" value="Genomic_DNA"/>
</dbReference>
<gene>
    <name evidence="3" type="ORF">GH741_06275</name>
</gene>
<dbReference type="RefSeq" id="WP_153735930.1">
    <property type="nucleotide sequence ID" value="NZ_WJNG01000004.1"/>
</dbReference>
<dbReference type="OrthoDB" id="9816426at2"/>
<dbReference type="PANTHER" id="PTHR38032:SF1">
    <property type="entry name" value="RNA-BINDING PROTEIN KHPB N-TERMINAL DOMAIN-CONTAINING PROTEIN"/>
    <property type="match status" value="1"/>
</dbReference>
<evidence type="ECO:0000313" key="3">
    <source>
        <dbReference type="EMBL" id="MRH42285.1"/>
    </source>
</evidence>
<accession>A0A6A8D946</accession>
<evidence type="ECO:0000259" key="2">
    <source>
        <dbReference type="Pfam" id="PF20250"/>
    </source>
</evidence>
<keyword evidence="1" id="KW-0175">Coiled coil</keyword>
<dbReference type="Pfam" id="PF20250">
    <property type="entry name" value="FapA_N"/>
    <property type="match status" value="1"/>
</dbReference>
<dbReference type="Proteomes" id="UP000799092">
    <property type="component" value="Unassembled WGS sequence"/>
</dbReference>
<comment type="caution">
    <text evidence="3">The sequence shown here is derived from an EMBL/GenBank/DDBJ whole genome shotgun (WGS) entry which is preliminary data.</text>
</comment>
<organism evidence="3 4">
    <name type="scientific">Aquibacillus halophilus</name>
    <dbReference type="NCBI Taxonomy" id="930132"/>
    <lineage>
        <taxon>Bacteria</taxon>
        <taxon>Bacillati</taxon>
        <taxon>Bacillota</taxon>
        <taxon>Bacilli</taxon>
        <taxon>Bacillales</taxon>
        <taxon>Bacillaceae</taxon>
        <taxon>Aquibacillus</taxon>
    </lineage>
</organism>
<evidence type="ECO:0000313" key="4">
    <source>
        <dbReference type="Proteomes" id="UP000799092"/>
    </source>
</evidence>
<sequence>MEQFDNWFDLIISKDLMTVSINCKEDCPIDFDCSKEDLIRYLVSKKIKYGIIDEELTRLLDANKTLQDSITIVKGKPPEKGMDGFIHYIGEQSIRIEQEKKKSFRDVTKIPSVKEGEKLAYITNATAGEKGINILGEIVDPIPGKPLKIRAGKNVRFDEQENTFFATANGQLSFGEKVIHVHPLFEIKGDLSLKTGNLDFVGSVTIYGNVPTGYSVKAEGDVRIFGLVEAAYIKAGGSVQISEGIAGLKKGTVQAGLDIKIGYINQAKIEAGRDIIVENSILHSDCVAQNNIRCQNGNIIGGILSAGKIIEAKDIGNKMNTKTDLAFGINTKLKEQEKELHTRKKDLITNKMKLEIIGNSLTDKEKLGLSSKEKILLLKQRHSMEKTSLQLEEVTQELDLLEVQIGDLEGMKLIVKGRLYSNVYISFGKYLRKITKTRQYVSATLNSREITIQSL</sequence>
<reference evidence="3" key="1">
    <citation type="submission" date="2019-11" db="EMBL/GenBank/DDBJ databases">
        <authorList>
            <person name="Li J."/>
        </authorList>
    </citation>
    <scope>NUCLEOTIDE SEQUENCE</scope>
    <source>
        <strain evidence="3">B6B</strain>
    </source>
</reference>
<dbReference type="InterPro" id="IPR005646">
    <property type="entry name" value="FapA"/>
</dbReference>
<name>A0A6A8D946_9BACI</name>
<protein>
    <submittedName>
        <fullName evidence="3">DUF342 domain-containing protein</fullName>
    </submittedName>
</protein>
<dbReference type="InterPro" id="IPR046865">
    <property type="entry name" value="FapA_b_solenoid"/>
</dbReference>
<dbReference type="AlphaFoldDB" id="A0A6A8D946"/>
<feature type="coiled-coil region" evidence="1">
    <location>
        <begin position="384"/>
        <end position="411"/>
    </location>
</feature>